<keyword evidence="1" id="KW-1133">Transmembrane helix</keyword>
<evidence type="ECO:0000256" key="1">
    <source>
        <dbReference type="SAM" id="Phobius"/>
    </source>
</evidence>
<keyword evidence="1" id="KW-0472">Membrane</keyword>
<evidence type="ECO:0000313" key="2">
    <source>
        <dbReference type="EMBL" id="MCU0104124.1"/>
    </source>
</evidence>
<dbReference type="EMBL" id="JAOEGN010000001">
    <property type="protein sequence ID" value="MCU0104124.1"/>
    <property type="molecule type" value="Genomic_DNA"/>
</dbReference>
<sequence>MKKSKLLLILGAFLIFLLNCLVFFGMSEYVEESQTFLNQVMLYLTVIIIVGSGIIAFIGYKDLSKFTLKQKITAHVIFSMHMLGLALFVGTIWFVNR</sequence>
<evidence type="ECO:0000313" key="3">
    <source>
        <dbReference type="Proteomes" id="UP001209076"/>
    </source>
</evidence>
<proteinExistence type="predicted"/>
<accession>A0ABT2PT49</accession>
<organism evidence="2 3">
    <name type="scientific">Paracholeplasma vituli</name>
    <dbReference type="NCBI Taxonomy" id="69473"/>
    <lineage>
        <taxon>Bacteria</taxon>
        <taxon>Bacillati</taxon>
        <taxon>Mycoplasmatota</taxon>
        <taxon>Mollicutes</taxon>
        <taxon>Acholeplasmatales</taxon>
        <taxon>Acholeplasmataceae</taxon>
        <taxon>Paracholeplasma</taxon>
    </lineage>
</organism>
<feature type="transmembrane region" description="Helical" evidence="1">
    <location>
        <begin position="40"/>
        <end position="60"/>
    </location>
</feature>
<keyword evidence="3" id="KW-1185">Reference proteome</keyword>
<dbReference type="Proteomes" id="UP001209076">
    <property type="component" value="Unassembled WGS sequence"/>
</dbReference>
<name>A0ABT2PT49_9MOLU</name>
<gene>
    <name evidence="2" type="ORF">N7603_00420</name>
</gene>
<keyword evidence="1" id="KW-0812">Transmembrane</keyword>
<reference evidence="3" key="1">
    <citation type="submission" date="2023-07" db="EMBL/GenBank/DDBJ databases">
        <title>Novel Mycoplasma species identified in domestic and wild animals.</title>
        <authorList>
            <person name="Volokhov D.V."/>
            <person name="Furtak V.A."/>
            <person name="Zagorodnyaya T.A."/>
        </authorList>
    </citation>
    <scope>NUCLEOTIDE SEQUENCE [LARGE SCALE GENOMIC DNA]</scope>
    <source>
        <strain evidence="3">92-19</strain>
    </source>
</reference>
<comment type="caution">
    <text evidence="2">The sequence shown here is derived from an EMBL/GenBank/DDBJ whole genome shotgun (WGS) entry which is preliminary data.</text>
</comment>
<dbReference type="RefSeq" id="WP_262095336.1">
    <property type="nucleotide sequence ID" value="NZ_JAOEGN010000001.1"/>
</dbReference>
<feature type="transmembrane region" description="Helical" evidence="1">
    <location>
        <begin position="72"/>
        <end position="95"/>
    </location>
</feature>
<protein>
    <submittedName>
        <fullName evidence="2">Uncharacterized protein</fullName>
    </submittedName>
</protein>